<dbReference type="SUPFAM" id="SSF54060">
    <property type="entry name" value="His-Me finger endonucleases"/>
    <property type="match status" value="1"/>
</dbReference>
<reference evidence="3 4" key="1">
    <citation type="submission" date="2012-08" db="EMBL/GenBank/DDBJ databases">
        <authorList>
            <person name="Doggett N."/>
            <person name="Teshima H."/>
            <person name="Bruce D."/>
            <person name="Detter J.C."/>
            <person name="Johnson S.L."/>
            <person name="Han C."/>
        </authorList>
    </citation>
    <scope>NUCLEOTIDE SEQUENCE [LARGE SCALE GENOMIC DNA]</scope>
    <source>
        <strain evidence="3 4">HD-771</strain>
    </source>
</reference>
<dbReference type="AlphaFoldDB" id="A0A9W3NW87"/>
<keyword evidence="3" id="KW-0255">Endonuclease</keyword>
<dbReference type="SUPFAM" id="SSF64496">
    <property type="entry name" value="DNA-binding domain of intron-encoded endonucleases"/>
    <property type="match status" value="1"/>
</dbReference>
<name>A0A9W3NW87_BACTU</name>
<dbReference type="SMART" id="SM00497">
    <property type="entry name" value="IENR1"/>
    <property type="match status" value="1"/>
</dbReference>
<keyword evidence="3" id="KW-0378">Hydrolase</keyword>
<proteinExistence type="predicted"/>
<dbReference type="Proteomes" id="UP000005259">
    <property type="component" value="Chromosome"/>
</dbReference>
<evidence type="ECO:0000313" key="3">
    <source>
        <dbReference type="EMBL" id="AFQ14624.1"/>
    </source>
</evidence>
<dbReference type="Gene3D" id="3.90.75.20">
    <property type="match status" value="1"/>
</dbReference>
<dbReference type="Gene3D" id="1.10.10.10">
    <property type="entry name" value="Winged helix-like DNA-binding domain superfamily/Winged helix DNA-binding domain"/>
    <property type="match status" value="1"/>
</dbReference>
<sequence>MNEIWKDIEGYEGLYQVSNLGRVKSLERYYINRRGHKCSVKERVLSPRIKGGYMLVSLSNDGLGRTQSIHRLVAKAFISNPADKGLVNHINGVKTDNRVVNLEWVTPQENAQHAHDNKLSPTGKPVLMCNLNGKILKEFPNSAKAGEFLGCKTRSVLVRRCAHGKGKTAYGYKWKYASEGDHS</sequence>
<gene>
    <name evidence="3" type="ORF">BTG_05660</name>
</gene>
<dbReference type="InterPro" id="IPR003615">
    <property type="entry name" value="HNH_nuc"/>
</dbReference>
<dbReference type="GO" id="GO:0016788">
    <property type="term" value="F:hydrolase activity, acting on ester bonds"/>
    <property type="evidence" value="ECO:0007669"/>
    <property type="project" value="InterPro"/>
</dbReference>
<evidence type="ECO:0000313" key="4">
    <source>
        <dbReference type="Proteomes" id="UP000005259"/>
    </source>
</evidence>
<dbReference type="Pfam" id="PF07463">
    <property type="entry name" value="NUMOD4"/>
    <property type="match status" value="1"/>
</dbReference>
<dbReference type="InterPro" id="IPR044925">
    <property type="entry name" value="His-Me_finger_sf"/>
</dbReference>
<feature type="domain" description="NUMOD4" evidence="1">
    <location>
        <begin position="3"/>
        <end position="59"/>
    </location>
</feature>
<dbReference type="EMBL" id="CP003752">
    <property type="protein sequence ID" value="AFQ14624.1"/>
    <property type="molecule type" value="Genomic_DNA"/>
</dbReference>
<dbReference type="KEGG" id="bti:BTG_05660"/>
<dbReference type="InterPro" id="IPR010902">
    <property type="entry name" value="NUMOD4"/>
</dbReference>
<feature type="domain" description="HNH nuclease" evidence="2">
    <location>
        <begin position="70"/>
        <end position="112"/>
    </location>
</feature>
<protein>
    <submittedName>
        <fullName evidence="3">Prophage LambdaSa2, HNH endonuclease family protein</fullName>
    </submittedName>
</protein>
<dbReference type="Pfam" id="PF13392">
    <property type="entry name" value="HNH_3"/>
    <property type="match status" value="1"/>
</dbReference>
<organism evidence="3 4">
    <name type="scientific">Bacillus thuringiensis HD-771</name>
    <dbReference type="NCBI Taxonomy" id="1218175"/>
    <lineage>
        <taxon>Bacteria</taxon>
        <taxon>Bacillati</taxon>
        <taxon>Bacillota</taxon>
        <taxon>Bacilli</taxon>
        <taxon>Bacillales</taxon>
        <taxon>Bacillaceae</taxon>
        <taxon>Bacillus</taxon>
        <taxon>Bacillus cereus group</taxon>
    </lineage>
</organism>
<evidence type="ECO:0000259" key="1">
    <source>
        <dbReference type="Pfam" id="PF07463"/>
    </source>
</evidence>
<keyword evidence="3" id="KW-0540">Nuclease</keyword>
<dbReference type="InterPro" id="IPR003647">
    <property type="entry name" value="Intron_nuc_1_rpt"/>
</dbReference>
<accession>A0A9W3NW87</accession>
<evidence type="ECO:0000259" key="2">
    <source>
        <dbReference type="Pfam" id="PF13392"/>
    </source>
</evidence>
<dbReference type="GO" id="GO:0004519">
    <property type="term" value="F:endonuclease activity"/>
    <property type="evidence" value="ECO:0007669"/>
    <property type="project" value="UniProtKB-KW"/>
</dbReference>
<dbReference type="InterPro" id="IPR036388">
    <property type="entry name" value="WH-like_DNA-bd_sf"/>
</dbReference>